<feature type="domain" description="ABC transporter" evidence="12">
    <location>
        <begin position="527"/>
        <end position="758"/>
    </location>
</feature>
<keyword evidence="5 11" id="KW-0812">Transmembrane</keyword>
<feature type="transmembrane region" description="Helical" evidence="11">
    <location>
        <begin position="22"/>
        <end position="41"/>
    </location>
</feature>
<evidence type="ECO:0000256" key="2">
    <source>
        <dbReference type="ARBA" id="ARBA00008869"/>
    </source>
</evidence>
<dbReference type="Gene3D" id="3.40.50.300">
    <property type="entry name" value="P-loop containing nucleotide triphosphate hydrolases"/>
    <property type="match status" value="1"/>
</dbReference>
<comment type="caution">
    <text evidence="13">The sequence shown here is derived from an EMBL/GenBank/DDBJ whole genome shotgun (WGS) entry which is preliminary data.</text>
</comment>
<keyword evidence="8 11" id="KW-1133">Transmembrane helix</keyword>
<evidence type="ECO:0000256" key="1">
    <source>
        <dbReference type="ARBA" id="ARBA00004141"/>
    </source>
</evidence>
<dbReference type="InterPro" id="IPR026082">
    <property type="entry name" value="ABCA"/>
</dbReference>
<dbReference type="PANTHER" id="PTHR19229">
    <property type="entry name" value="ATP-BINDING CASSETTE TRANSPORTER SUBFAMILY A ABCA"/>
    <property type="match status" value="1"/>
</dbReference>
<dbReference type="FunFam" id="3.40.50.300:FF:000335">
    <property type="entry name" value="ATP binding cassette subfamily A member 5"/>
    <property type="match status" value="1"/>
</dbReference>
<dbReference type="SUPFAM" id="SSF52540">
    <property type="entry name" value="P-loop containing nucleoside triphosphate hydrolases"/>
    <property type="match status" value="1"/>
</dbReference>
<feature type="transmembrane region" description="Helical" evidence="11">
    <location>
        <begin position="374"/>
        <end position="394"/>
    </location>
</feature>
<dbReference type="InterPro" id="IPR017871">
    <property type="entry name" value="ABC_transporter-like_CS"/>
</dbReference>
<dbReference type="OrthoDB" id="10255969at2759"/>
<evidence type="ECO:0000256" key="8">
    <source>
        <dbReference type="ARBA" id="ARBA00022989"/>
    </source>
</evidence>
<sequence length="861" mass="95927">MGFWGATFILTKKNVLLSVRDYTTLIVALSASFFAMLVLYFSQISIDNGEGFAPELLDNPNPEAHGIGLIPRCVPFETADCLTFAYVPADDENVEQWIDSVSIRNSIPRNETMAFASGKELNEYLFDNPNRTQAAYIFDNDSLEQINGGNVSFIVQYNETLQFEFPLDETDFHTQVVVPSMVHQMNLELMRYTLRRTVDISLSASVFPHPNIISLDNSNNGGLDAFGLHGDFLTFATYFLSLIFFLYRIISEKERGLRDALKLAGQLQSQHFISWCLPYFVFNTILTLLLIAFGHAFRFKYFTVSSFFVYFLTFFIFSLSLIGWTMLVASLLKKSTSVSGVAFALFTFGYIIGSAGSIVYSIDENGEPRVSESVFFLRQLFAVFPTTMFVKAIYDGNILALQGIKISFSEANSYISVFPMRECWVWMAGSGGVALALSIYFDNVISTGHGVPLKPHYFLQSSYWGLGKKKQPTFGNELESRGDESEQSDEGDRQGQFSQSYDPDSEDADVRYEREAILRGQRDSAALVIKNISKKFRKLTAVDNVSFSVRKDTAFALLGSNGAGKSTLFNMLVTVLSPSAGDAFIYGLSVREDPAAVRKLLGVCPQFDLFWEKLTGAEHIELFAALKGLSKKEWENEIVDRLEDVDLLDVANVLAGTYSGGMQRRLSVALSLTGDPKIVLLDECTSGADPHVRQDLWRAIERAKKGRVVFLITHSIAEAQQIAGRNQIGIMAKGKLRVLGNALHLKTKFGVGYRLSVILHESSRVEFLTNALSRTCPGSLLISSENGDKGETIAKYGLPRHATESEVLQSVQLLEDQKEELHISDYSINSSTLGEVFTSITSLSEDAHEDETLETKKRCCF</sequence>
<keyword evidence="9 11" id="KW-0472">Membrane</keyword>
<dbReference type="InterPro" id="IPR013525">
    <property type="entry name" value="ABC2_TM"/>
</dbReference>
<protein>
    <recommendedName>
        <fullName evidence="3">Probable ATP-dependent transporter ycf16</fullName>
    </recommendedName>
</protein>
<evidence type="ECO:0000313" key="14">
    <source>
        <dbReference type="Proteomes" id="UP000247409"/>
    </source>
</evidence>
<dbReference type="Pfam" id="PF12698">
    <property type="entry name" value="ABC2_membrane_3"/>
    <property type="match status" value="1"/>
</dbReference>
<keyword evidence="6" id="KW-0547">Nucleotide-binding</keyword>
<gene>
    <name evidence="13" type="ORF">BWQ96_06616</name>
</gene>
<dbReference type="Proteomes" id="UP000247409">
    <property type="component" value="Unassembled WGS sequence"/>
</dbReference>
<keyword evidence="14" id="KW-1185">Reference proteome</keyword>
<evidence type="ECO:0000256" key="3">
    <source>
        <dbReference type="ARBA" id="ARBA00014334"/>
    </source>
</evidence>
<keyword evidence="4" id="KW-0813">Transport</keyword>
<dbReference type="PROSITE" id="PS50893">
    <property type="entry name" value="ABC_TRANSPORTER_2"/>
    <property type="match status" value="1"/>
</dbReference>
<evidence type="ECO:0000256" key="9">
    <source>
        <dbReference type="ARBA" id="ARBA00023136"/>
    </source>
</evidence>
<name>A0A2V3INH2_9FLOR</name>
<dbReference type="GO" id="GO:0016887">
    <property type="term" value="F:ATP hydrolysis activity"/>
    <property type="evidence" value="ECO:0007669"/>
    <property type="project" value="InterPro"/>
</dbReference>
<feature type="transmembrane region" description="Helical" evidence="11">
    <location>
        <begin position="341"/>
        <end position="362"/>
    </location>
</feature>
<dbReference type="AlphaFoldDB" id="A0A2V3INH2"/>
<dbReference type="CDD" id="cd03263">
    <property type="entry name" value="ABC_subfamily_A"/>
    <property type="match status" value="1"/>
</dbReference>
<proteinExistence type="inferred from homology"/>
<dbReference type="InterPro" id="IPR027417">
    <property type="entry name" value="P-loop_NTPase"/>
</dbReference>
<evidence type="ECO:0000256" key="5">
    <source>
        <dbReference type="ARBA" id="ARBA00022692"/>
    </source>
</evidence>
<evidence type="ECO:0000256" key="6">
    <source>
        <dbReference type="ARBA" id="ARBA00022741"/>
    </source>
</evidence>
<feature type="transmembrane region" description="Helical" evidence="11">
    <location>
        <begin position="307"/>
        <end position="329"/>
    </location>
</feature>
<feature type="region of interest" description="Disordered" evidence="10">
    <location>
        <begin position="474"/>
        <end position="508"/>
    </location>
</feature>
<accession>A0A2V3INH2</accession>
<dbReference type="PROSITE" id="PS00211">
    <property type="entry name" value="ABC_TRANSPORTER_1"/>
    <property type="match status" value="1"/>
</dbReference>
<dbReference type="STRING" id="448386.A0A2V3INH2"/>
<feature type="transmembrane region" description="Helical" evidence="11">
    <location>
        <begin position="423"/>
        <end position="441"/>
    </location>
</feature>
<comment type="subcellular location">
    <subcellularLocation>
        <location evidence="1">Membrane</location>
        <topology evidence="1">Multi-pass membrane protein</topology>
    </subcellularLocation>
</comment>
<evidence type="ECO:0000256" key="11">
    <source>
        <dbReference type="SAM" id="Phobius"/>
    </source>
</evidence>
<feature type="transmembrane region" description="Helical" evidence="11">
    <location>
        <begin position="232"/>
        <end position="251"/>
    </location>
</feature>
<organism evidence="13 14">
    <name type="scientific">Gracilariopsis chorda</name>
    <dbReference type="NCBI Taxonomy" id="448386"/>
    <lineage>
        <taxon>Eukaryota</taxon>
        <taxon>Rhodophyta</taxon>
        <taxon>Florideophyceae</taxon>
        <taxon>Rhodymeniophycidae</taxon>
        <taxon>Gracilariales</taxon>
        <taxon>Gracilariaceae</taxon>
        <taxon>Gracilariopsis</taxon>
    </lineage>
</organism>
<dbReference type="GO" id="GO:0016020">
    <property type="term" value="C:membrane"/>
    <property type="evidence" value="ECO:0007669"/>
    <property type="project" value="UniProtKB-SubCell"/>
</dbReference>
<evidence type="ECO:0000259" key="12">
    <source>
        <dbReference type="PROSITE" id="PS50893"/>
    </source>
</evidence>
<evidence type="ECO:0000313" key="13">
    <source>
        <dbReference type="EMBL" id="PXF43607.1"/>
    </source>
</evidence>
<dbReference type="EMBL" id="NBIV01000117">
    <property type="protein sequence ID" value="PXF43607.1"/>
    <property type="molecule type" value="Genomic_DNA"/>
</dbReference>
<dbReference type="SMART" id="SM00382">
    <property type="entry name" value="AAA"/>
    <property type="match status" value="1"/>
</dbReference>
<reference evidence="13 14" key="1">
    <citation type="journal article" date="2018" name="Mol. Biol. Evol.">
        <title>Analysis of the draft genome of the red seaweed Gracilariopsis chorda provides insights into genome size evolution in Rhodophyta.</title>
        <authorList>
            <person name="Lee J."/>
            <person name="Yang E.C."/>
            <person name="Graf L."/>
            <person name="Yang J.H."/>
            <person name="Qiu H."/>
            <person name="Zel Zion U."/>
            <person name="Chan C.X."/>
            <person name="Stephens T.G."/>
            <person name="Weber A.P.M."/>
            <person name="Boo G.H."/>
            <person name="Boo S.M."/>
            <person name="Kim K.M."/>
            <person name="Shin Y."/>
            <person name="Jung M."/>
            <person name="Lee S.J."/>
            <person name="Yim H.S."/>
            <person name="Lee J.H."/>
            <person name="Bhattacharya D."/>
            <person name="Yoon H.S."/>
        </authorList>
    </citation>
    <scope>NUCLEOTIDE SEQUENCE [LARGE SCALE GENOMIC DNA]</scope>
    <source>
        <strain evidence="13 14">SKKU-2015</strain>
        <tissue evidence="13">Whole body</tissue>
    </source>
</reference>
<dbReference type="InterPro" id="IPR003593">
    <property type="entry name" value="AAA+_ATPase"/>
</dbReference>
<dbReference type="GO" id="GO:0005319">
    <property type="term" value="F:lipid transporter activity"/>
    <property type="evidence" value="ECO:0007669"/>
    <property type="project" value="TreeGrafter"/>
</dbReference>
<evidence type="ECO:0000256" key="7">
    <source>
        <dbReference type="ARBA" id="ARBA00022840"/>
    </source>
</evidence>
<dbReference type="Pfam" id="PF00005">
    <property type="entry name" value="ABC_tran"/>
    <property type="match status" value="1"/>
</dbReference>
<keyword evidence="7" id="KW-0067">ATP-binding</keyword>
<evidence type="ECO:0000256" key="4">
    <source>
        <dbReference type="ARBA" id="ARBA00022448"/>
    </source>
</evidence>
<evidence type="ECO:0000256" key="10">
    <source>
        <dbReference type="SAM" id="MobiDB-lite"/>
    </source>
</evidence>
<dbReference type="GO" id="GO:0005524">
    <property type="term" value="F:ATP binding"/>
    <property type="evidence" value="ECO:0007669"/>
    <property type="project" value="UniProtKB-KW"/>
</dbReference>
<dbReference type="GO" id="GO:0140359">
    <property type="term" value="F:ABC-type transporter activity"/>
    <property type="evidence" value="ECO:0007669"/>
    <property type="project" value="InterPro"/>
</dbReference>
<comment type="similarity">
    <text evidence="2">Belongs to the ABC transporter superfamily. ABCA family.</text>
</comment>
<feature type="transmembrane region" description="Helical" evidence="11">
    <location>
        <begin position="272"/>
        <end position="295"/>
    </location>
</feature>
<dbReference type="InterPro" id="IPR003439">
    <property type="entry name" value="ABC_transporter-like_ATP-bd"/>
</dbReference>